<name>A0A397I0U1_9GLOM</name>
<organism evidence="1 2">
    <name type="scientific">Diversispora epigaea</name>
    <dbReference type="NCBI Taxonomy" id="1348612"/>
    <lineage>
        <taxon>Eukaryota</taxon>
        <taxon>Fungi</taxon>
        <taxon>Fungi incertae sedis</taxon>
        <taxon>Mucoromycota</taxon>
        <taxon>Glomeromycotina</taxon>
        <taxon>Glomeromycetes</taxon>
        <taxon>Diversisporales</taxon>
        <taxon>Diversisporaceae</taxon>
        <taxon>Diversispora</taxon>
    </lineage>
</organism>
<proteinExistence type="predicted"/>
<protein>
    <submittedName>
        <fullName evidence="1">Uncharacterized protein</fullName>
    </submittedName>
</protein>
<keyword evidence="2" id="KW-1185">Reference proteome</keyword>
<dbReference type="EMBL" id="PQFF01000263">
    <property type="protein sequence ID" value="RHZ69211.1"/>
    <property type="molecule type" value="Genomic_DNA"/>
</dbReference>
<evidence type="ECO:0000313" key="2">
    <source>
        <dbReference type="Proteomes" id="UP000266861"/>
    </source>
</evidence>
<gene>
    <name evidence="1" type="ORF">Glove_287g52</name>
</gene>
<dbReference type="AlphaFoldDB" id="A0A397I0U1"/>
<comment type="caution">
    <text evidence="1">The sequence shown here is derived from an EMBL/GenBank/DDBJ whole genome shotgun (WGS) entry which is preliminary data.</text>
</comment>
<accession>A0A397I0U1</accession>
<dbReference type="Proteomes" id="UP000266861">
    <property type="component" value="Unassembled WGS sequence"/>
</dbReference>
<sequence>MFSTVDSLGHANSADSALYTETTYPLNYSEKDKQLTYDLQTMALTHISDFELVKVE</sequence>
<reference evidence="1 2" key="1">
    <citation type="submission" date="2018-08" db="EMBL/GenBank/DDBJ databases">
        <title>Genome and evolution of the arbuscular mycorrhizal fungus Diversispora epigaea (formerly Glomus versiforme) and its bacterial endosymbionts.</title>
        <authorList>
            <person name="Sun X."/>
            <person name="Fei Z."/>
            <person name="Harrison M."/>
        </authorList>
    </citation>
    <scope>NUCLEOTIDE SEQUENCE [LARGE SCALE GENOMIC DNA]</scope>
    <source>
        <strain evidence="1 2">IT104</strain>
    </source>
</reference>
<evidence type="ECO:0000313" key="1">
    <source>
        <dbReference type="EMBL" id="RHZ69211.1"/>
    </source>
</evidence>